<keyword evidence="2" id="KW-0812">Transmembrane</keyword>
<evidence type="ECO:0000313" key="4">
    <source>
        <dbReference type="Proteomes" id="UP001055102"/>
    </source>
</evidence>
<dbReference type="InterPro" id="IPR050445">
    <property type="entry name" value="Bact_polysacc_biosynth/exp"/>
</dbReference>
<gene>
    <name evidence="3" type="ORF">AOPFMNJM_1969</name>
</gene>
<reference evidence="3" key="1">
    <citation type="journal article" date="2021" name="Front. Microbiol.">
        <title>Comprehensive Comparative Genomics and Phenotyping of Methylobacterium Species.</title>
        <authorList>
            <person name="Alessa O."/>
            <person name="Ogura Y."/>
            <person name="Fujitani Y."/>
            <person name="Takami H."/>
            <person name="Hayashi T."/>
            <person name="Sahin N."/>
            <person name="Tani A."/>
        </authorList>
    </citation>
    <scope>NUCLEOTIDE SEQUENCE</scope>
    <source>
        <strain evidence="3">LMG 23639</strain>
    </source>
</reference>
<organism evidence="3 4">
    <name type="scientific">Methylobacterium jeotgali</name>
    <dbReference type="NCBI Taxonomy" id="381630"/>
    <lineage>
        <taxon>Bacteria</taxon>
        <taxon>Pseudomonadati</taxon>
        <taxon>Pseudomonadota</taxon>
        <taxon>Alphaproteobacteria</taxon>
        <taxon>Hyphomicrobiales</taxon>
        <taxon>Methylobacteriaceae</taxon>
        <taxon>Methylobacterium</taxon>
    </lineage>
</organism>
<dbReference type="PANTHER" id="PTHR32309">
    <property type="entry name" value="TYROSINE-PROTEIN KINASE"/>
    <property type="match status" value="1"/>
</dbReference>
<dbReference type="Proteomes" id="UP001055102">
    <property type="component" value="Unassembled WGS sequence"/>
</dbReference>
<accession>A0ABQ4STU4</accession>
<protein>
    <recommendedName>
        <fullName evidence="5">Capsule biosynthesis protein</fullName>
    </recommendedName>
</protein>
<evidence type="ECO:0000256" key="2">
    <source>
        <dbReference type="SAM" id="Phobius"/>
    </source>
</evidence>
<comment type="caution">
    <text evidence="3">The sequence shown here is derived from an EMBL/GenBank/DDBJ whole genome shotgun (WGS) entry which is preliminary data.</text>
</comment>
<name>A0ABQ4STU4_9HYPH</name>
<dbReference type="PANTHER" id="PTHR32309:SF13">
    <property type="entry name" value="FERRIC ENTEROBACTIN TRANSPORT PROTEIN FEPE"/>
    <property type="match status" value="1"/>
</dbReference>
<feature type="transmembrane region" description="Helical" evidence="2">
    <location>
        <begin position="414"/>
        <end position="436"/>
    </location>
</feature>
<evidence type="ECO:0000256" key="1">
    <source>
        <dbReference type="SAM" id="Coils"/>
    </source>
</evidence>
<keyword evidence="2" id="KW-1133">Transmembrane helix</keyword>
<reference evidence="3" key="2">
    <citation type="submission" date="2021-08" db="EMBL/GenBank/DDBJ databases">
        <authorList>
            <person name="Tani A."/>
            <person name="Ola A."/>
            <person name="Ogura Y."/>
            <person name="Katsura K."/>
            <person name="Hayashi T."/>
        </authorList>
    </citation>
    <scope>NUCLEOTIDE SEQUENCE</scope>
    <source>
        <strain evidence="3">LMG 23639</strain>
    </source>
</reference>
<evidence type="ECO:0000313" key="3">
    <source>
        <dbReference type="EMBL" id="GJE06647.1"/>
    </source>
</evidence>
<feature type="coiled-coil region" evidence="1">
    <location>
        <begin position="252"/>
        <end position="345"/>
    </location>
</feature>
<evidence type="ECO:0008006" key="5">
    <source>
        <dbReference type="Google" id="ProtNLM"/>
    </source>
</evidence>
<proteinExistence type="predicted"/>
<feature type="transmembrane region" description="Helical" evidence="2">
    <location>
        <begin position="83"/>
        <end position="102"/>
    </location>
</feature>
<keyword evidence="2" id="KW-0472">Membrane</keyword>
<keyword evidence="1" id="KW-0175">Coiled coil</keyword>
<dbReference type="EMBL" id="BPQR01000031">
    <property type="protein sequence ID" value="GJE06647.1"/>
    <property type="molecule type" value="Genomic_DNA"/>
</dbReference>
<keyword evidence="4" id="KW-1185">Reference proteome</keyword>
<sequence>MDVQDRTQDLKQGDRLRGMIELARRSVPDLRRNAETIEPVGRGRGLALLRQARERLDWRRKPGVVEAADEDEGYLHTRLVKGFLAFVLVPTAVIGLYLFAFASNQYIAEAQFAVRGNVEPMGEVMLGDYTSLIQKHNSQDSFIVRDFILSQTLVQGLEKDVGLSKLFSRPEADFWTRFRPPEPVEELTKYWRERVDARIDIVSGVIMLGVRAYTPEDALMLAREVVRRSESLINDISKRAQADMVTHAQSDVDKAGERLRTANLNLQRYRNRWGIIDPIKAAEATLAQIATLRKEKFKAENDLQVLRGSNLDEKSRAVQVLVASVAALDQQIKQLQDQLTSETATTADGRNMAEALLEYEGLVVERTIAEKLNESAITMLDRARVAASKQQIYLTTFVPPMLPDDSLYPRRGRALFTAFFAFFVVWSSFSLVASGIKDQRV</sequence>